<feature type="region of interest" description="Disordered" evidence="7">
    <location>
        <begin position="501"/>
        <end position="818"/>
    </location>
</feature>
<evidence type="ECO:0000259" key="10">
    <source>
        <dbReference type="PROSITE" id="PS50010"/>
    </source>
</evidence>
<reference evidence="14" key="1">
    <citation type="journal article" date="2018" name="Genome Biol. Evol.">
        <title>Genomics and development of Lentinus tigrinus, a white-rot wood-decaying mushroom with dimorphic fruiting bodies.</title>
        <authorList>
            <person name="Wu B."/>
            <person name="Xu Z."/>
            <person name="Knudson A."/>
            <person name="Carlson A."/>
            <person name="Chen N."/>
            <person name="Kovaka S."/>
            <person name="LaButti K."/>
            <person name="Lipzen A."/>
            <person name="Pennachio C."/>
            <person name="Riley R."/>
            <person name="Schakwitz W."/>
            <person name="Umezawa K."/>
            <person name="Ohm R.A."/>
            <person name="Grigoriev I.V."/>
            <person name="Nagy L.G."/>
            <person name="Gibbons J."/>
            <person name="Hibbett D."/>
        </authorList>
    </citation>
    <scope>NUCLEOTIDE SEQUENCE [LARGE SCALE GENOMIC DNA]</scope>
    <source>
        <strain evidence="14">ALCF2SS1-6</strain>
    </source>
</reference>
<dbReference type="InterPro" id="IPR035899">
    <property type="entry name" value="DBL_dom_sf"/>
</dbReference>
<feature type="compositionally biased region" description="Pro residues" evidence="7">
    <location>
        <begin position="1152"/>
        <end position="1170"/>
    </location>
</feature>
<dbReference type="InterPro" id="IPR000261">
    <property type="entry name" value="EH_dom"/>
</dbReference>
<evidence type="ECO:0000259" key="13">
    <source>
        <dbReference type="PROSITE" id="PS51082"/>
    </source>
</evidence>
<dbReference type="Pfam" id="PF12763">
    <property type="entry name" value="EH"/>
    <property type="match status" value="1"/>
</dbReference>
<feature type="domain" description="EH" evidence="11">
    <location>
        <begin position="237"/>
        <end position="326"/>
    </location>
</feature>
<dbReference type="InterPro" id="IPR051480">
    <property type="entry name" value="Endocytic_GEF_Adapter"/>
</dbReference>
<evidence type="ECO:0000256" key="1">
    <source>
        <dbReference type="ARBA" id="ARBA00004496"/>
    </source>
</evidence>
<feature type="domain" description="DH" evidence="10">
    <location>
        <begin position="1631"/>
        <end position="1812"/>
    </location>
</feature>
<dbReference type="InterPro" id="IPR003124">
    <property type="entry name" value="WH2_dom"/>
</dbReference>
<dbReference type="GO" id="GO:0003779">
    <property type="term" value="F:actin binding"/>
    <property type="evidence" value="ECO:0007669"/>
    <property type="project" value="InterPro"/>
</dbReference>
<dbReference type="Gene3D" id="1.20.900.10">
    <property type="entry name" value="Dbl homology (DH) domain"/>
    <property type="match status" value="1"/>
</dbReference>
<feature type="compositionally biased region" description="Acidic residues" evidence="7">
    <location>
        <begin position="991"/>
        <end position="1013"/>
    </location>
</feature>
<evidence type="ECO:0000259" key="9">
    <source>
        <dbReference type="PROSITE" id="PS50003"/>
    </source>
</evidence>
<feature type="compositionally biased region" description="Pro residues" evidence="7">
    <location>
        <begin position="723"/>
        <end position="737"/>
    </location>
</feature>
<accession>A0A5C2SSK7</accession>
<proteinExistence type="predicted"/>
<evidence type="ECO:0000256" key="6">
    <source>
        <dbReference type="PROSITE-ProRule" id="PRU00192"/>
    </source>
</evidence>
<feature type="compositionally biased region" description="Pro residues" evidence="7">
    <location>
        <begin position="609"/>
        <end position="630"/>
    </location>
</feature>
<dbReference type="PROSITE" id="PS51082">
    <property type="entry name" value="WH2"/>
    <property type="match status" value="1"/>
</dbReference>
<dbReference type="Pfam" id="PF02205">
    <property type="entry name" value="WH2"/>
    <property type="match status" value="1"/>
</dbReference>
<dbReference type="Pfam" id="PF00621">
    <property type="entry name" value="RhoGEF"/>
    <property type="match status" value="1"/>
</dbReference>
<feature type="compositionally biased region" description="Polar residues" evidence="7">
    <location>
        <begin position="134"/>
        <end position="144"/>
    </location>
</feature>
<evidence type="ECO:0000256" key="4">
    <source>
        <dbReference type="ARBA" id="ARBA00022443"/>
    </source>
</evidence>
<dbReference type="SUPFAM" id="SSF50729">
    <property type="entry name" value="PH domain-like"/>
    <property type="match status" value="1"/>
</dbReference>
<dbReference type="SMART" id="SM00325">
    <property type="entry name" value="RhoGEF"/>
    <property type="match status" value="1"/>
</dbReference>
<dbReference type="InterPro" id="IPR036028">
    <property type="entry name" value="SH3-like_dom_sf"/>
</dbReference>
<dbReference type="PROSITE" id="PS50222">
    <property type="entry name" value="EF_HAND_2"/>
    <property type="match status" value="1"/>
</dbReference>
<dbReference type="InterPro" id="IPR011993">
    <property type="entry name" value="PH-like_dom_sf"/>
</dbReference>
<dbReference type="GO" id="GO:0005085">
    <property type="term" value="F:guanyl-nucleotide exchange factor activity"/>
    <property type="evidence" value="ECO:0007669"/>
    <property type="project" value="InterPro"/>
</dbReference>
<comment type="subcellular location">
    <subcellularLocation>
        <location evidence="1">Cytoplasm</location>
    </subcellularLocation>
</comment>
<dbReference type="InterPro" id="IPR001849">
    <property type="entry name" value="PH_domain"/>
</dbReference>
<dbReference type="PANTHER" id="PTHR46006:SF6">
    <property type="entry name" value="INTERSECTIN-2 ISOFORM X1"/>
    <property type="match status" value="1"/>
</dbReference>
<evidence type="ECO:0000256" key="3">
    <source>
        <dbReference type="ARBA" id="ARBA00020728"/>
    </source>
</evidence>
<feature type="compositionally biased region" description="Basic and acidic residues" evidence="7">
    <location>
        <begin position="1395"/>
        <end position="1404"/>
    </location>
</feature>
<gene>
    <name evidence="14" type="ORF">L227DRAFT_591490</name>
</gene>
<dbReference type="CDD" id="cd00052">
    <property type="entry name" value="EH"/>
    <property type="match status" value="1"/>
</dbReference>
<dbReference type="SMART" id="SM00027">
    <property type="entry name" value="EH"/>
    <property type="match status" value="1"/>
</dbReference>
<name>A0A5C2SSK7_9APHY</name>
<dbReference type="InterPro" id="IPR011992">
    <property type="entry name" value="EF-hand-dom_pair"/>
</dbReference>
<feature type="compositionally biased region" description="Polar residues" evidence="7">
    <location>
        <begin position="1175"/>
        <end position="1184"/>
    </location>
</feature>
<dbReference type="SMART" id="SM00326">
    <property type="entry name" value="SH3"/>
    <property type="match status" value="2"/>
</dbReference>
<feature type="compositionally biased region" description="Low complexity" evidence="7">
    <location>
        <begin position="795"/>
        <end position="804"/>
    </location>
</feature>
<feature type="compositionally biased region" description="Pro residues" evidence="7">
    <location>
        <begin position="101"/>
        <end position="113"/>
    </location>
</feature>
<feature type="compositionally biased region" description="Pro residues" evidence="7">
    <location>
        <begin position="1079"/>
        <end position="1095"/>
    </location>
</feature>
<feature type="compositionally biased region" description="Low complexity" evidence="7">
    <location>
        <begin position="114"/>
        <end position="126"/>
    </location>
</feature>
<dbReference type="GO" id="GO:0035025">
    <property type="term" value="P:positive regulation of Rho protein signal transduction"/>
    <property type="evidence" value="ECO:0007669"/>
    <property type="project" value="TreeGrafter"/>
</dbReference>
<evidence type="ECO:0000256" key="2">
    <source>
        <dbReference type="ARBA" id="ARBA00015110"/>
    </source>
</evidence>
<dbReference type="Gene3D" id="2.30.29.30">
    <property type="entry name" value="Pleckstrin-homology domain (PH domain)/Phosphotyrosine-binding domain (PTB)"/>
    <property type="match status" value="1"/>
</dbReference>
<feature type="domain" description="WH2" evidence="13">
    <location>
        <begin position="1107"/>
        <end position="1124"/>
    </location>
</feature>
<evidence type="ECO:0000256" key="5">
    <source>
        <dbReference type="ARBA" id="ARBA00022490"/>
    </source>
</evidence>
<dbReference type="Gene3D" id="2.30.30.40">
    <property type="entry name" value="SH3 Domains"/>
    <property type="match status" value="2"/>
</dbReference>
<feature type="compositionally biased region" description="Basic and acidic residues" evidence="7">
    <location>
        <begin position="636"/>
        <end position="653"/>
    </location>
</feature>
<feature type="domain" description="EF-hand" evidence="12">
    <location>
        <begin position="270"/>
        <end position="305"/>
    </location>
</feature>
<feature type="compositionally biased region" description="Basic residues" evidence="7">
    <location>
        <begin position="1466"/>
        <end position="1476"/>
    </location>
</feature>
<feature type="compositionally biased region" description="Low complexity" evidence="7">
    <location>
        <begin position="18"/>
        <end position="91"/>
    </location>
</feature>
<organism evidence="14 15">
    <name type="scientific">Lentinus tigrinus ALCF2SS1-6</name>
    <dbReference type="NCBI Taxonomy" id="1328759"/>
    <lineage>
        <taxon>Eukaryota</taxon>
        <taxon>Fungi</taxon>
        <taxon>Dikarya</taxon>
        <taxon>Basidiomycota</taxon>
        <taxon>Agaricomycotina</taxon>
        <taxon>Agaricomycetes</taxon>
        <taxon>Polyporales</taxon>
        <taxon>Polyporaceae</taxon>
        <taxon>Lentinus</taxon>
    </lineage>
</organism>
<feature type="compositionally biased region" description="Acidic residues" evidence="7">
    <location>
        <begin position="1422"/>
        <end position="1432"/>
    </location>
</feature>
<dbReference type="GO" id="GO:0005737">
    <property type="term" value="C:cytoplasm"/>
    <property type="evidence" value="ECO:0007669"/>
    <property type="project" value="UniProtKB-SubCell"/>
</dbReference>
<dbReference type="SUPFAM" id="SSF50044">
    <property type="entry name" value="SH3-domain"/>
    <property type="match status" value="2"/>
</dbReference>
<feature type="compositionally biased region" description="Pro residues" evidence="7">
    <location>
        <begin position="865"/>
        <end position="889"/>
    </location>
</feature>
<dbReference type="PROSITE" id="PS50010">
    <property type="entry name" value="DH_2"/>
    <property type="match status" value="1"/>
</dbReference>
<feature type="compositionally biased region" description="Polar residues" evidence="7">
    <location>
        <begin position="1371"/>
        <end position="1394"/>
    </location>
</feature>
<dbReference type="EMBL" id="ML122254">
    <property type="protein sequence ID" value="RPD64336.1"/>
    <property type="molecule type" value="Genomic_DNA"/>
</dbReference>
<dbReference type="SUPFAM" id="SSF48065">
    <property type="entry name" value="DBL homology domain (DH-domain)"/>
    <property type="match status" value="1"/>
</dbReference>
<feature type="compositionally biased region" description="Pro residues" evidence="7">
    <location>
        <begin position="1053"/>
        <end position="1067"/>
    </location>
</feature>
<feature type="domain" description="SH3" evidence="8">
    <location>
        <begin position="1306"/>
        <end position="1365"/>
    </location>
</feature>
<dbReference type="SMART" id="SM00246">
    <property type="entry name" value="WH2"/>
    <property type="match status" value="1"/>
</dbReference>
<feature type="region of interest" description="Disordered" evidence="7">
    <location>
        <begin position="1453"/>
        <end position="1508"/>
    </location>
</feature>
<evidence type="ECO:0000259" key="11">
    <source>
        <dbReference type="PROSITE" id="PS50031"/>
    </source>
</evidence>
<feature type="region of interest" description="Disordered" evidence="7">
    <location>
        <begin position="1371"/>
        <end position="1439"/>
    </location>
</feature>
<feature type="compositionally biased region" description="Basic and acidic residues" evidence="7">
    <location>
        <begin position="672"/>
        <end position="715"/>
    </location>
</feature>
<dbReference type="CDD" id="cd00160">
    <property type="entry name" value="RhoGEF"/>
    <property type="match status" value="1"/>
</dbReference>
<dbReference type="SMART" id="SM00054">
    <property type="entry name" value="EFh"/>
    <property type="match status" value="2"/>
</dbReference>
<dbReference type="InterPro" id="IPR000219">
    <property type="entry name" value="DH_dom"/>
</dbReference>
<dbReference type="CDD" id="cd00174">
    <property type="entry name" value="SH3"/>
    <property type="match status" value="2"/>
</dbReference>
<dbReference type="Pfam" id="PF00018">
    <property type="entry name" value="SH3_1"/>
    <property type="match status" value="1"/>
</dbReference>
<feature type="region of interest" description="Disordered" evidence="7">
    <location>
        <begin position="830"/>
        <end position="1184"/>
    </location>
</feature>
<keyword evidence="15" id="KW-1185">Reference proteome</keyword>
<dbReference type="GO" id="GO:0005509">
    <property type="term" value="F:calcium ion binding"/>
    <property type="evidence" value="ECO:0007669"/>
    <property type="project" value="InterPro"/>
</dbReference>
<dbReference type="PROSITE" id="PS50002">
    <property type="entry name" value="SH3"/>
    <property type="match status" value="1"/>
</dbReference>
<keyword evidence="4 6" id="KW-0728">SH3 domain</keyword>
<feature type="compositionally biased region" description="Pro residues" evidence="7">
    <location>
        <begin position="744"/>
        <end position="775"/>
    </location>
</feature>
<evidence type="ECO:0000256" key="7">
    <source>
        <dbReference type="SAM" id="MobiDB-lite"/>
    </source>
</evidence>
<evidence type="ECO:0000259" key="8">
    <source>
        <dbReference type="PROSITE" id="PS50002"/>
    </source>
</evidence>
<feature type="compositionally biased region" description="Low complexity" evidence="7">
    <location>
        <begin position="1096"/>
        <end position="1106"/>
    </location>
</feature>
<dbReference type="Pfam" id="PF14604">
    <property type="entry name" value="SH3_9"/>
    <property type="match status" value="1"/>
</dbReference>
<evidence type="ECO:0000313" key="14">
    <source>
        <dbReference type="EMBL" id="RPD64336.1"/>
    </source>
</evidence>
<feature type="compositionally biased region" description="Pro residues" evidence="7">
    <location>
        <begin position="785"/>
        <end position="794"/>
    </location>
</feature>
<evidence type="ECO:0000259" key="12">
    <source>
        <dbReference type="PROSITE" id="PS50222"/>
    </source>
</evidence>
<sequence>MAQWGQGYQYPMQTGYNPQQFQQIPTQPTGFPGQRPGFQQPQPTGFPGQQQQTGFPGQQGFQQQQTGFPGQQLQPQPTGFPGQQLQPQPTGFPGGGFQQRAPPPPVPPVPPIPSQFQQQQQPQNVQNSGFLGAQQPNRLMSSSPGLAPLMAQPTGFPGAGGMRPLVPQMTGFVDPRLTMMTNTFLPANTSAPYNAAGVPQFQQQQSGFNLQQSFQQHNQAQRGNATPRVPWALSKAEKKNYDQIFRAWDTQGTGFISGQTALEVFGQSGLDRNDLAKIWALADVDNRGKLNLPEFHVAMGLIYRKLNGNEIPDVLPQELVPPSHRDLESSVDVLKDILKNDTRARSPAGPDAGPMSYQRERSLYANAAGAGGRKDATVYKFKDETPAGGFYQPRSRHVDRAAIRTTSESASPAADLDDMKRQLENTAKMLDRVSEENAARTAEDDALEREMSDLRYRVKRVQDDLEYVSRGPRSPAKDDERRKLERELLDLMHDKLPDLERRIKDREERKEREKREWARDRDRRNERFGRYDDRDDRYSSSRYDRDRDYDRPRSAYDRDDRGRERSRERDSYRDRDYDRDRDFDRDRPYSRNRDRDYDRPQTPPAAREAPPPPPPAPAATAARPPPPAPSAPKKALTAEERQQLAQQRIRERMAALGIVAPSPSPSQVDTSVEDRLAQEKKEAEEKAKQAELEAENRERLRRERLESEKALKEGKSPTSPTGPSAPAPPAPAAPAPPASSQVPTPKPTPPPPSKAKPPAPPPPRKGAAPRPPAPRTPSAVTSAAPPAPAPPAAPAAPATPSAPTVDPEEEALRAREEALRKQRERLARLRQLEQEEEEARLAEEQYQARRRMLAEQAQQRSTPVASPPAPTPTASVPPPAPPAPEPAVPAAPEAAAAPVAPPPPPPPPAPPVASPPMPTPSGGSTNPFSRLMKEGANATPSPAAHPASGSHNPFFKSQAASPPAAPPVPVVPPSASPAPLAVKTSYHTASADDEDDWDDIKEKDEDESSDDELDSSRAKRNELAQQLFGSILPPSRPQSAAASGPAKTSEPSSPAPPPPPPPPPSAPPMATNITAAGGVPPPPPPPPAGPPPPAAPMAAPAPAVGGDRSALLNAIQAGKKLRKAQTNDRSGAPISGKVLGDTAPPQHISAAPPAPSPPAPAPAPVAPPAPVELSSMDSTSRNSNRESVGWFAGLAAESAVLQRFPSETLPTTAEEGVEDVDDAVAPVPQIQVETSDDNALADVDMSVEYRVRSLYAYEAQRPEELSFGENLILTAHPSKSGADWWYGTVVRDGKTGFFPKTYVEQITPAFAHALYDYNGSNADELPFSEGDQLTIVDRSDADWWKAEQGGVVFIVPAAYLALADVFVTAPTESASGSSKPTDANSPSGAPTANDTEIRLAIDSHDAEEDGSDSDYITASESESSDSDNDDEETHFQDREARAAERQRVLEAAGLIIKQEAQPPPRPARRASRRRRPAPAVPERSPRPPSSPRKELPPVPDTDSPNNSLRLDDAYERYEAFRQSHLSTNRLSIASVESSSSPTSASFVSMTPTVSNPGEVNRTQSHTSFLHFFGRRTPANDGEQPSGRPTISAPILQREPSPSPEADAAFGSSWASLVDKTALEGIPAGERRRQEAIFELIATEAAYVRDLQLIVEHFYANVLSILDEKARTVVFANVEDILLMNTTFLSSLEERQKECRLYVDRIGDILEANMSNLSVYMDYCVNQATAIKMLQSMRQSNSELSGCLQRLRDDPTARNLDLSSYLLVPMQRITRYPLLFKQIIHYTEPGEDRSQVERAQQVAENVLEHINETIRTQEGRERLKEISKDLWVGQGRLDLTAPTRYMGPRKLLKEGILMKAKSGRKLRAFLCNDILVLTEESTKSLYRMPLSLAEVEVREAPGARDDQAFHLAVAYPRGGGTVGLRASSVRECQVWMEAIYNASKRCREVQRRTTRRSRG</sequence>
<dbReference type="OrthoDB" id="1716625at2759"/>
<feature type="compositionally biased region" description="Basic and acidic residues" evidence="7">
    <location>
        <begin position="501"/>
        <end position="599"/>
    </location>
</feature>
<dbReference type="InterPro" id="IPR001452">
    <property type="entry name" value="SH3_domain"/>
</dbReference>
<evidence type="ECO:0000313" key="15">
    <source>
        <dbReference type="Proteomes" id="UP000313359"/>
    </source>
</evidence>
<feature type="compositionally biased region" description="Basic and acidic residues" evidence="7">
    <location>
        <begin position="830"/>
        <end position="847"/>
    </location>
</feature>
<feature type="compositionally biased region" description="Pro residues" evidence="7">
    <location>
        <begin position="899"/>
        <end position="919"/>
    </location>
</feature>
<feature type="domain" description="PH" evidence="9">
    <location>
        <begin position="1849"/>
        <end position="1943"/>
    </location>
</feature>
<dbReference type="PROSITE" id="PS50003">
    <property type="entry name" value="PH_DOMAIN"/>
    <property type="match status" value="1"/>
</dbReference>
<protein>
    <recommendedName>
        <fullName evidence="2">Actin cytoskeleton-regulatory complex protein PAN1</fullName>
    </recommendedName>
    <alternativeName>
        <fullName evidence="3">Actin cytoskeleton-regulatory complex protein pan1</fullName>
    </alternativeName>
</protein>
<dbReference type="InterPro" id="IPR002048">
    <property type="entry name" value="EF_hand_dom"/>
</dbReference>
<feature type="region of interest" description="Disordered" evidence="7">
    <location>
        <begin position="1"/>
        <end position="155"/>
    </location>
</feature>
<dbReference type="SMART" id="SM00233">
    <property type="entry name" value="PH"/>
    <property type="match status" value="1"/>
</dbReference>
<dbReference type="PANTHER" id="PTHR46006">
    <property type="entry name" value="RHO GUANINE NUCLEOTIDE EXCHANGE FACTOR AT 64C, ISOFORM A"/>
    <property type="match status" value="1"/>
</dbReference>
<dbReference type="Pfam" id="PF16652">
    <property type="entry name" value="PH_13"/>
    <property type="match status" value="1"/>
</dbReference>
<keyword evidence="5" id="KW-0963">Cytoplasm</keyword>
<feature type="compositionally biased region" description="Pro residues" evidence="7">
    <location>
        <begin position="963"/>
        <end position="976"/>
    </location>
</feature>
<feature type="region of interest" description="Disordered" evidence="7">
    <location>
        <begin position="1574"/>
        <end position="1608"/>
    </location>
</feature>
<dbReference type="Proteomes" id="UP000313359">
    <property type="component" value="Unassembled WGS sequence"/>
</dbReference>
<dbReference type="Gene3D" id="1.10.238.10">
    <property type="entry name" value="EF-hand"/>
    <property type="match status" value="1"/>
</dbReference>
<dbReference type="STRING" id="1328759.A0A5C2SSK7"/>
<dbReference type="PROSITE" id="PS50031">
    <property type="entry name" value="EH"/>
    <property type="match status" value="1"/>
</dbReference>
<dbReference type="SUPFAM" id="SSF47473">
    <property type="entry name" value="EF-hand"/>
    <property type="match status" value="1"/>
</dbReference>